<dbReference type="AlphaFoldDB" id="A0A6G1DRE8"/>
<feature type="compositionally biased region" description="Low complexity" evidence="1">
    <location>
        <begin position="29"/>
        <end position="43"/>
    </location>
</feature>
<protein>
    <submittedName>
        <fullName evidence="2">Uncharacterized protein</fullName>
    </submittedName>
</protein>
<name>A0A6G1DRE8_9ORYZ</name>
<gene>
    <name evidence="2" type="ORF">E2562_036110</name>
</gene>
<proteinExistence type="predicted"/>
<sequence length="151" mass="16153">MQSELVTTSSLGNELRCHRRLSPLPPLPTSSSATSVSPISPLSASGSRQHRLGGPSSSSSAVCRLRLPPLPATPLLTPSPPAAWIELGDGRPCSAARIGVDRARWRHISADRALRRRIKLRRRGSRSTNSTAECPTAPVRRLLAAAARRLG</sequence>
<evidence type="ECO:0000313" key="2">
    <source>
        <dbReference type="EMBL" id="KAF0915415.1"/>
    </source>
</evidence>
<evidence type="ECO:0000313" key="3">
    <source>
        <dbReference type="Proteomes" id="UP000479710"/>
    </source>
</evidence>
<organism evidence="2 3">
    <name type="scientific">Oryza meyeriana var. granulata</name>
    <dbReference type="NCBI Taxonomy" id="110450"/>
    <lineage>
        <taxon>Eukaryota</taxon>
        <taxon>Viridiplantae</taxon>
        <taxon>Streptophyta</taxon>
        <taxon>Embryophyta</taxon>
        <taxon>Tracheophyta</taxon>
        <taxon>Spermatophyta</taxon>
        <taxon>Magnoliopsida</taxon>
        <taxon>Liliopsida</taxon>
        <taxon>Poales</taxon>
        <taxon>Poaceae</taxon>
        <taxon>BOP clade</taxon>
        <taxon>Oryzoideae</taxon>
        <taxon>Oryzeae</taxon>
        <taxon>Oryzinae</taxon>
        <taxon>Oryza</taxon>
        <taxon>Oryza meyeriana</taxon>
    </lineage>
</organism>
<keyword evidence="3" id="KW-1185">Reference proteome</keyword>
<reference evidence="2 3" key="1">
    <citation type="submission" date="2019-11" db="EMBL/GenBank/DDBJ databases">
        <title>Whole genome sequence of Oryza granulata.</title>
        <authorList>
            <person name="Li W."/>
        </authorList>
    </citation>
    <scope>NUCLEOTIDE SEQUENCE [LARGE SCALE GENOMIC DNA]</scope>
    <source>
        <strain evidence="3">cv. Menghai</strain>
        <tissue evidence="2">Leaf</tissue>
    </source>
</reference>
<feature type="region of interest" description="Disordered" evidence="1">
    <location>
        <begin position="1"/>
        <end position="60"/>
    </location>
</feature>
<dbReference type="EMBL" id="SPHZ02000006">
    <property type="protein sequence ID" value="KAF0915415.1"/>
    <property type="molecule type" value="Genomic_DNA"/>
</dbReference>
<accession>A0A6G1DRE8</accession>
<dbReference type="Proteomes" id="UP000479710">
    <property type="component" value="Unassembled WGS sequence"/>
</dbReference>
<evidence type="ECO:0000256" key="1">
    <source>
        <dbReference type="SAM" id="MobiDB-lite"/>
    </source>
</evidence>
<comment type="caution">
    <text evidence="2">The sequence shown here is derived from an EMBL/GenBank/DDBJ whole genome shotgun (WGS) entry which is preliminary data.</text>
</comment>
<feature type="compositionally biased region" description="Polar residues" evidence="1">
    <location>
        <begin position="1"/>
        <end position="12"/>
    </location>
</feature>